<keyword evidence="3 5" id="KW-1133">Transmembrane helix</keyword>
<evidence type="ECO:0000259" key="6">
    <source>
        <dbReference type="Pfam" id="PF04357"/>
    </source>
</evidence>
<proteinExistence type="predicted"/>
<accession>A0ABY6JUQ2</accession>
<evidence type="ECO:0000256" key="5">
    <source>
        <dbReference type="SAM" id="Phobius"/>
    </source>
</evidence>
<gene>
    <name evidence="8" type="ORF">K1Y77_08485</name>
</gene>
<evidence type="ECO:0000256" key="3">
    <source>
        <dbReference type="ARBA" id="ARBA00022989"/>
    </source>
</evidence>
<dbReference type="InterPro" id="IPR007452">
    <property type="entry name" value="TamB_C"/>
</dbReference>
<evidence type="ECO:0000259" key="7">
    <source>
        <dbReference type="Pfam" id="PF24394"/>
    </source>
</evidence>
<evidence type="ECO:0000256" key="2">
    <source>
        <dbReference type="ARBA" id="ARBA00022692"/>
    </source>
</evidence>
<feature type="domain" description="Translocation and assembly module TamB C-terminal" evidence="6">
    <location>
        <begin position="968"/>
        <end position="1323"/>
    </location>
</feature>
<organism evidence="8 9">
    <name type="scientific">Halomonas qaidamensis</name>
    <dbReference type="NCBI Taxonomy" id="2866211"/>
    <lineage>
        <taxon>Bacteria</taxon>
        <taxon>Pseudomonadati</taxon>
        <taxon>Pseudomonadota</taxon>
        <taxon>Gammaproteobacteria</taxon>
        <taxon>Oceanospirillales</taxon>
        <taxon>Halomonadaceae</taxon>
        <taxon>Halomonas</taxon>
    </lineage>
</organism>
<protein>
    <submittedName>
        <fullName evidence="8">Translocation/assembly module TamB</fullName>
    </submittedName>
</protein>
<comment type="subcellular location">
    <subcellularLocation>
        <location evidence="1">Membrane</location>
        <topology evidence="1">Single-pass membrane protein</topology>
    </subcellularLocation>
</comment>
<evidence type="ECO:0000313" key="9">
    <source>
        <dbReference type="Proteomes" id="UP001163082"/>
    </source>
</evidence>
<sequence>MAKVATAASTKRQPLSVQHRFGLLLWSLVRLVIVLPLWLFGLIALLLGVALSPWGTGQLFSQGEQRGYFTYEHQAGALLDHFELQGFQLSLGETRINVDSLALAWAEDCVLSGKLCLDKFHLEGADIRLGESTESAPESTESEGMPSIQLPFPIELRSVELNNVQLQLADGTRIGWESFSTAMTAQQHLVNVAPTTLMRPTLYLPTSAGTQLTEGIQTPLHASGIDGAIKSTQPIKAESDEASEALAARERIELPEIVLPIDIDLASLTVADVTISGSVDYQVERLAVVASAEGSQINLRSLELLTPDAEANLTASATLSGSYPLDAQLTSTLFLPEIFPELSGEELVLELSGSLEALTANLEASGVVDASLEAQVDALAPTLPFDLRLQSSRLQWPLTQPNSDESTAEPYIAEDIDIIASGSLEAYQTTLSLNAQGPQVPATTIRLSGDGDLSSFRWTPLTLAIDDSSLSSEGEVNWASTLRVDTTIKLEQFDPSHFIEQLNGNLNGNITASVRQTGDLWEVSLPVLDIDGQLQEYPLTLQAALEANSALEVDIQELLFTQGDNRLTASGQMSEQAMSLDTEIALRQLQTLHPDLAGTLTGNILARGSFSQPRVEAELTGRDLQFAENRIDALSLTSNIDGIEDPSLDIDLGLQQVSASGQAFSNIALELNGRLSQHAMTVSVDGQADNMLSRAFVSLEGGFDQQAQQYQGQLTPLEVDSEFGNLRLEAPLDIRYSLADGQAQLSPFCIRREEGGIVCSEEPIGASADQGRAVLSIREVPMEAVEPVLPEAWSLEGDTTADIVAAWRQGGTQWQADVQVLSELEITAVNDYGQPVQLPVIRLDTQLEANQAQADANIVLSFEEAGELTLDLTVSDPLGSGGLNGELRAQQVSLTPYRPLVVGMDRLEGDLNGSIQISGTTNQPDLQGQLALRNLSVHGPDIPIDIKDGELVVAFDGEQGDINGFVAAERGRLNITGDAYWPAGDDWRIGVDVNAIQEPLLIVLPQFGRLEAAPDIRIRVTPDRLQVRGNVDLPWARLEVGDLPASAVSPSSDEVIITERDDQEAERLAQQRATNGEPSAADELSQSGMALDVLITLTLGRDMQISAYGLNSGLGGTLEIRQDSGALQLFGDVNLVDGRFQAFGQDLLIRRGQLIFSGPPGLPILDFEAIRNPDITEDEVIAGLRVSGNAEEPNVLIFSEPGMDETRALSYLLRGRAPDASGGGIDSALTTALIGMSLGRTGGAVGSIGEAFGISDLTLDTTGAGDNSQVALTGQLTDDIRISYGVGIFSPIAELTLRYTLWRNLYVQAVSGANQAVDLIYTFTRSGDPTIFPRQ</sequence>
<dbReference type="PANTHER" id="PTHR36985">
    <property type="entry name" value="TRANSLOCATION AND ASSEMBLY MODULE SUBUNIT TAMB"/>
    <property type="match status" value="1"/>
</dbReference>
<dbReference type="InterPro" id="IPR056230">
    <property type="entry name" value="TMEM62_C"/>
</dbReference>
<keyword evidence="2 5" id="KW-0812">Transmembrane</keyword>
<evidence type="ECO:0000256" key="1">
    <source>
        <dbReference type="ARBA" id="ARBA00004167"/>
    </source>
</evidence>
<dbReference type="EMBL" id="CP080627">
    <property type="protein sequence ID" value="UYV20665.1"/>
    <property type="molecule type" value="Genomic_DNA"/>
</dbReference>
<name>A0ABY6JUQ2_9GAMM</name>
<evidence type="ECO:0000313" key="8">
    <source>
        <dbReference type="EMBL" id="UYV20665.1"/>
    </source>
</evidence>
<feature type="transmembrane region" description="Helical" evidence="5">
    <location>
        <begin position="21"/>
        <end position="51"/>
    </location>
</feature>
<dbReference type="Pfam" id="PF24394">
    <property type="entry name" value="TMEM62_C"/>
    <property type="match status" value="1"/>
</dbReference>
<dbReference type="Pfam" id="PF04357">
    <property type="entry name" value="TamB"/>
    <property type="match status" value="1"/>
</dbReference>
<dbReference type="PANTHER" id="PTHR36985:SF1">
    <property type="entry name" value="TRANSLOCATION AND ASSEMBLY MODULE SUBUNIT TAMB"/>
    <property type="match status" value="1"/>
</dbReference>
<reference evidence="8 9" key="1">
    <citation type="journal article" date="2022" name="Antonie Van Leeuwenhoek">
        <title>Whole genome sequencing of the halophilic Halomonas qaidamensis XH36, a novel species strain with high ectoine production.</title>
        <authorList>
            <person name="Zhang T."/>
            <person name="Cui T."/>
            <person name="Cao Y."/>
            <person name="Li Y."/>
            <person name="Li F."/>
            <person name="Zhu D."/>
            <person name="Xing J."/>
        </authorList>
    </citation>
    <scope>NUCLEOTIDE SEQUENCE [LARGE SCALE GENOMIC DNA]</scope>
    <source>
        <strain evidence="8 9">XH36</strain>
    </source>
</reference>
<evidence type="ECO:0000256" key="4">
    <source>
        <dbReference type="ARBA" id="ARBA00023136"/>
    </source>
</evidence>
<dbReference type="Proteomes" id="UP001163082">
    <property type="component" value="Chromosome"/>
</dbReference>
<keyword evidence="9" id="KW-1185">Reference proteome</keyword>
<dbReference type="RefSeq" id="WP_264431348.1">
    <property type="nucleotide sequence ID" value="NZ_CP080627.1"/>
</dbReference>
<feature type="domain" description="TMEM62 C-terminal" evidence="7">
    <location>
        <begin position="12"/>
        <end position="73"/>
    </location>
</feature>
<keyword evidence="4 5" id="KW-0472">Membrane</keyword>